<name>B0RPM9_XANCB</name>
<protein>
    <recommendedName>
        <fullName evidence="1">HNH domain-containing protein</fullName>
    </recommendedName>
</protein>
<feature type="domain" description="HNH" evidence="1">
    <location>
        <begin position="39"/>
        <end position="81"/>
    </location>
</feature>
<dbReference type="InterPro" id="IPR002711">
    <property type="entry name" value="HNH"/>
</dbReference>
<dbReference type="KEGG" id="xca:xcc-b100_1066"/>
<evidence type="ECO:0000313" key="2">
    <source>
        <dbReference type="EMBL" id="CAP50414.1"/>
    </source>
</evidence>
<dbReference type="EMBL" id="AM920689">
    <property type="protein sequence ID" value="CAP50414.1"/>
    <property type="molecule type" value="Genomic_DNA"/>
</dbReference>
<organism evidence="2 3">
    <name type="scientific">Xanthomonas campestris pv. campestris (strain B100)</name>
    <dbReference type="NCBI Taxonomy" id="509169"/>
    <lineage>
        <taxon>Bacteria</taxon>
        <taxon>Pseudomonadati</taxon>
        <taxon>Pseudomonadota</taxon>
        <taxon>Gammaproteobacteria</taxon>
        <taxon>Lysobacterales</taxon>
        <taxon>Lysobacteraceae</taxon>
        <taxon>Xanthomonas</taxon>
    </lineage>
</organism>
<gene>
    <name evidence="2" type="ORF">XCCB100_1066</name>
</gene>
<dbReference type="GO" id="GO:0003676">
    <property type="term" value="F:nucleic acid binding"/>
    <property type="evidence" value="ECO:0007669"/>
    <property type="project" value="InterPro"/>
</dbReference>
<accession>B0RPM9</accession>
<dbReference type="GO" id="GO:0008270">
    <property type="term" value="F:zinc ion binding"/>
    <property type="evidence" value="ECO:0007669"/>
    <property type="project" value="InterPro"/>
</dbReference>
<dbReference type="AlphaFoldDB" id="B0RPM9"/>
<dbReference type="Gene3D" id="1.10.30.50">
    <property type="match status" value="1"/>
</dbReference>
<dbReference type="Pfam" id="PF01844">
    <property type="entry name" value="HNH"/>
    <property type="match status" value="1"/>
</dbReference>
<dbReference type="Proteomes" id="UP000001188">
    <property type="component" value="Chromosome"/>
</dbReference>
<sequence>MSNKRLKSLRIRAFHAQSGCCFYCGLPMWLTSPNELGLRPRSARPYQCTAEHLVAQQDGGKGVAGNVVAAHARCNQGRHKRLGQAPSPDAFRTLVMRRVARGKWWPQNLPFWHHQPIR</sequence>
<dbReference type="GO" id="GO:0004519">
    <property type="term" value="F:endonuclease activity"/>
    <property type="evidence" value="ECO:0007669"/>
    <property type="project" value="InterPro"/>
</dbReference>
<evidence type="ECO:0000313" key="3">
    <source>
        <dbReference type="Proteomes" id="UP000001188"/>
    </source>
</evidence>
<evidence type="ECO:0000259" key="1">
    <source>
        <dbReference type="Pfam" id="PF01844"/>
    </source>
</evidence>
<proteinExistence type="predicted"/>
<dbReference type="HOGENOM" id="CLU_145479_0_0_6"/>
<reference evidence="2 3" key="1">
    <citation type="journal article" date="2008" name="J. Biotechnol.">
        <title>The genome of Xanthomonas campestris pv. campestris B100 and its use for the reconstruction of metabolic pathways involved in xanthan biosynthesis.</title>
        <authorList>
            <person name="Vorholter F.J."/>
            <person name="Schneiker S."/>
            <person name="Goesmann A."/>
            <person name="Krause L."/>
            <person name="Bekel T."/>
            <person name="Kaiser O."/>
            <person name="Linke B."/>
            <person name="Patschkowski T."/>
            <person name="Ruckert C."/>
            <person name="Schmid J."/>
            <person name="Sidhu V.K."/>
            <person name="Sieber V."/>
            <person name="Tauch A."/>
            <person name="Watt S.A."/>
            <person name="Weisshaar B."/>
            <person name="Becker A."/>
            <person name="Niehaus K."/>
            <person name="Puhler A."/>
        </authorList>
    </citation>
    <scope>NUCLEOTIDE SEQUENCE [LARGE SCALE GENOMIC DNA]</scope>
    <source>
        <strain evidence="2 3">B100</strain>
    </source>
</reference>